<sequence>MNETRKDTQAPERASDELLTVSEMVRRTGVAASALRFYEELELIAAVRTTGNQRRYARHMIRRVSLISVAKRLGIPLSDVQDAFADLPRDATPSQEDWQRASRRWKRTLEERRRGIERLEQELMGCIGCGCLSMKACGLLNPDDALAGGGSGPRRLD</sequence>
<dbReference type="Pfam" id="PF00376">
    <property type="entry name" value="MerR"/>
    <property type="match status" value="1"/>
</dbReference>
<keyword evidence="6" id="KW-0238">DNA-binding</keyword>
<dbReference type="GO" id="GO:0046872">
    <property type="term" value="F:metal ion binding"/>
    <property type="evidence" value="ECO:0007669"/>
    <property type="project" value="UniProtKB-KW"/>
</dbReference>
<dbReference type="GO" id="GO:0051537">
    <property type="term" value="F:2 iron, 2 sulfur cluster binding"/>
    <property type="evidence" value="ECO:0007669"/>
    <property type="project" value="UniProtKB-KW"/>
</dbReference>
<dbReference type="Proteomes" id="UP000545286">
    <property type="component" value="Unassembled WGS sequence"/>
</dbReference>
<keyword evidence="7" id="KW-0804">Transcription</keyword>
<keyword evidence="2" id="KW-0479">Metal-binding</keyword>
<keyword evidence="10" id="KW-1185">Reference proteome</keyword>
<dbReference type="InterPro" id="IPR015358">
    <property type="entry name" value="Tscrpt_reg_MerR_DNA-bd"/>
</dbReference>
<dbReference type="GO" id="GO:0003700">
    <property type="term" value="F:DNA-binding transcription factor activity"/>
    <property type="evidence" value="ECO:0007669"/>
    <property type="project" value="InterPro"/>
</dbReference>
<keyword evidence="1" id="KW-0001">2Fe-2S</keyword>
<dbReference type="GO" id="GO:0003677">
    <property type="term" value="F:DNA binding"/>
    <property type="evidence" value="ECO:0007669"/>
    <property type="project" value="UniProtKB-KW"/>
</dbReference>
<dbReference type="PANTHER" id="PTHR30204">
    <property type="entry name" value="REDOX-CYCLING DRUG-SENSING TRANSCRIPTIONAL ACTIVATOR SOXR"/>
    <property type="match status" value="1"/>
</dbReference>
<dbReference type="PANTHER" id="PTHR30204:SF0">
    <property type="entry name" value="REDOX-SENSITIVE TRANSCRIPTIONAL ACTIVATOR SOXR"/>
    <property type="match status" value="1"/>
</dbReference>
<dbReference type="InterPro" id="IPR000551">
    <property type="entry name" value="MerR-type_HTH_dom"/>
</dbReference>
<evidence type="ECO:0000256" key="2">
    <source>
        <dbReference type="ARBA" id="ARBA00022723"/>
    </source>
</evidence>
<evidence type="ECO:0000256" key="6">
    <source>
        <dbReference type="ARBA" id="ARBA00023125"/>
    </source>
</evidence>
<dbReference type="RefSeq" id="WP_268873977.1">
    <property type="nucleotide sequence ID" value="NZ_CZJS01000069.1"/>
</dbReference>
<keyword evidence="5" id="KW-0805">Transcription regulation</keyword>
<dbReference type="GO" id="GO:0006979">
    <property type="term" value="P:response to oxidative stress"/>
    <property type="evidence" value="ECO:0007669"/>
    <property type="project" value="InterPro"/>
</dbReference>
<dbReference type="InterPro" id="IPR010211">
    <property type="entry name" value="Redox-sen_tscrpt-act_SoxR"/>
</dbReference>
<dbReference type="PRINTS" id="PR00040">
    <property type="entry name" value="HTHMERR"/>
</dbReference>
<dbReference type="EMBL" id="JACHWJ010000005">
    <property type="protein sequence ID" value="MBB2959144.1"/>
    <property type="molecule type" value="Genomic_DNA"/>
</dbReference>
<comment type="caution">
    <text evidence="9">The sequence shown here is derived from an EMBL/GenBank/DDBJ whole genome shotgun (WGS) entry which is preliminary data.</text>
</comment>
<dbReference type="NCBIfam" id="TIGR01950">
    <property type="entry name" value="SoxR"/>
    <property type="match status" value="1"/>
</dbReference>
<evidence type="ECO:0000256" key="7">
    <source>
        <dbReference type="ARBA" id="ARBA00023163"/>
    </source>
</evidence>
<evidence type="ECO:0000256" key="1">
    <source>
        <dbReference type="ARBA" id="ARBA00022714"/>
    </source>
</evidence>
<accession>A0A7W4US99</accession>
<evidence type="ECO:0000259" key="8">
    <source>
        <dbReference type="PROSITE" id="PS50937"/>
    </source>
</evidence>
<evidence type="ECO:0000256" key="5">
    <source>
        <dbReference type="ARBA" id="ARBA00023015"/>
    </source>
</evidence>
<name>A0A7W4US99_9MICO</name>
<keyword evidence="3" id="KW-0408">Iron</keyword>
<dbReference type="Gene3D" id="1.10.1660.10">
    <property type="match status" value="1"/>
</dbReference>
<dbReference type="SUPFAM" id="SSF46955">
    <property type="entry name" value="Putative DNA-binding domain"/>
    <property type="match status" value="1"/>
</dbReference>
<dbReference type="InterPro" id="IPR009061">
    <property type="entry name" value="DNA-bd_dom_put_sf"/>
</dbReference>
<evidence type="ECO:0000256" key="3">
    <source>
        <dbReference type="ARBA" id="ARBA00023004"/>
    </source>
</evidence>
<protein>
    <submittedName>
        <fullName evidence="9">MerR family redox-sensitive transcriptional activator SoxR</fullName>
    </submittedName>
</protein>
<feature type="domain" description="HTH merR-type" evidence="8">
    <location>
        <begin position="18"/>
        <end position="86"/>
    </location>
</feature>
<evidence type="ECO:0000313" key="9">
    <source>
        <dbReference type="EMBL" id="MBB2959144.1"/>
    </source>
</evidence>
<reference evidence="9 10" key="1">
    <citation type="submission" date="2020-08" db="EMBL/GenBank/DDBJ databases">
        <title>Sequencing the genomes of 1000 actinobacteria strains.</title>
        <authorList>
            <person name="Klenk H.-P."/>
        </authorList>
    </citation>
    <scope>NUCLEOTIDE SEQUENCE [LARGE SCALE GENOMIC DNA]</scope>
    <source>
        <strain evidence="9 10">DSM 20419</strain>
    </source>
</reference>
<gene>
    <name evidence="9" type="ORF">FHX72_003296</name>
</gene>
<dbReference type="PROSITE" id="PS50937">
    <property type="entry name" value="HTH_MERR_2"/>
    <property type="match status" value="1"/>
</dbReference>
<evidence type="ECO:0000313" key="10">
    <source>
        <dbReference type="Proteomes" id="UP000545286"/>
    </source>
</evidence>
<proteinExistence type="predicted"/>
<dbReference type="SMART" id="SM00422">
    <property type="entry name" value="HTH_MERR"/>
    <property type="match status" value="1"/>
</dbReference>
<dbReference type="Pfam" id="PF09278">
    <property type="entry name" value="MerR-DNA-bind"/>
    <property type="match status" value="1"/>
</dbReference>
<keyword evidence="4" id="KW-0411">Iron-sulfur</keyword>
<dbReference type="InterPro" id="IPR047057">
    <property type="entry name" value="MerR_fam"/>
</dbReference>
<evidence type="ECO:0000256" key="4">
    <source>
        <dbReference type="ARBA" id="ARBA00023014"/>
    </source>
</evidence>
<dbReference type="AlphaFoldDB" id="A0A7W4US99"/>
<organism evidence="9 10">
    <name type="scientific">Pseudoclavibacter helvolus</name>
    <dbReference type="NCBI Taxonomy" id="255205"/>
    <lineage>
        <taxon>Bacteria</taxon>
        <taxon>Bacillati</taxon>
        <taxon>Actinomycetota</taxon>
        <taxon>Actinomycetes</taxon>
        <taxon>Micrococcales</taxon>
        <taxon>Microbacteriaceae</taxon>
        <taxon>Pseudoclavibacter</taxon>
    </lineage>
</organism>